<evidence type="ECO:0000256" key="2">
    <source>
        <dbReference type="SAM" id="Phobius"/>
    </source>
</evidence>
<keyword evidence="2" id="KW-0812">Transmembrane</keyword>
<organism evidence="3 4">
    <name type="scientific">Enhygromyxa salina</name>
    <dbReference type="NCBI Taxonomy" id="215803"/>
    <lineage>
        <taxon>Bacteria</taxon>
        <taxon>Pseudomonadati</taxon>
        <taxon>Myxococcota</taxon>
        <taxon>Polyangia</taxon>
        <taxon>Nannocystales</taxon>
        <taxon>Nannocystaceae</taxon>
        <taxon>Enhygromyxa</taxon>
    </lineage>
</organism>
<dbReference type="AlphaFoldDB" id="A0A2S9YFI6"/>
<protein>
    <submittedName>
        <fullName evidence="3">Uncharacterized protein</fullName>
    </submittedName>
</protein>
<gene>
    <name evidence="3" type="ORF">ENSA5_12180</name>
</gene>
<sequence>MAVCTCTDLAQAQSIRASLEARGVPTLVDGEHQRNVMGMFGTVVDLRIMVPRSQLRLAHALASEIIEDLPPLELDDEEPESSVREASPLRRPMPEDLLPPEDEAEADEYEYEDEDEDEESEEENDRQLARMRDRNTLMWRRLLVGGWTAMALLRFVFTGSLVALVSLAVLAALVYWRVLPLTPALEGGAERG</sequence>
<dbReference type="Gene3D" id="3.30.70.790">
    <property type="entry name" value="UreE, C-terminal domain"/>
    <property type="match status" value="1"/>
</dbReference>
<keyword evidence="2" id="KW-0472">Membrane</keyword>
<evidence type="ECO:0000313" key="3">
    <source>
        <dbReference type="EMBL" id="PRQ03849.1"/>
    </source>
</evidence>
<dbReference type="Proteomes" id="UP000237968">
    <property type="component" value="Unassembled WGS sequence"/>
</dbReference>
<evidence type="ECO:0000313" key="4">
    <source>
        <dbReference type="Proteomes" id="UP000237968"/>
    </source>
</evidence>
<accession>A0A2S9YFI6</accession>
<evidence type="ECO:0000256" key="1">
    <source>
        <dbReference type="SAM" id="MobiDB-lite"/>
    </source>
</evidence>
<feature type="compositionally biased region" description="Acidic residues" evidence="1">
    <location>
        <begin position="98"/>
        <end position="124"/>
    </location>
</feature>
<reference evidence="3 4" key="1">
    <citation type="submission" date="2018-03" db="EMBL/GenBank/DDBJ databases">
        <title>Draft Genome Sequences of the Obligatory Marine Myxobacteria Enhygromyxa salina SWB005.</title>
        <authorList>
            <person name="Poehlein A."/>
            <person name="Moghaddam J.A."/>
            <person name="Harms H."/>
            <person name="Alanjari M."/>
            <person name="Koenig G.M."/>
            <person name="Daniel R."/>
            <person name="Schaeberle T.F."/>
        </authorList>
    </citation>
    <scope>NUCLEOTIDE SEQUENCE [LARGE SCALE GENOMIC DNA]</scope>
    <source>
        <strain evidence="3 4">SWB005</strain>
    </source>
</reference>
<keyword evidence="2" id="KW-1133">Transmembrane helix</keyword>
<feature type="region of interest" description="Disordered" evidence="1">
    <location>
        <begin position="71"/>
        <end position="128"/>
    </location>
</feature>
<comment type="caution">
    <text evidence="3">The sequence shown here is derived from an EMBL/GenBank/DDBJ whole genome shotgun (WGS) entry which is preliminary data.</text>
</comment>
<proteinExistence type="predicted"/>
<name>A0A2S9YFI6_9BACT</name>
<keyword evidence="4" id="KW-1185">Reference proteome</keyword>
<dbReference type="EMBL" id="PVNK01000068">
    <property type="protein sequence ID" value="PRQ03849.1"/>
    <property type="molecule type" value="Genomic_DNA"/>
</dbReference>
<feature type="transmembrane region" description="Helical" evidence="2">
    <location>
        <begin position="142"/>
        <end position="175"/>
    </location>
</feature>